<dbReference type="Proteomes" id="UP000279236">
    <property type="component" value="Unassembled WGS sequence"/>
</dbReference>
<dbReference type="AlphaFoldDB" id="A0A427XXH4"/>
<feature type="region of interest" description="Disordered" evidence="1">
    <location>
        <begin position="16"/>
        <end position="50"/>
    </location>
</feature>
<dbReference type="RefSeq" id="XP_028477526.1">
    <property type="nucleotide sequence ID" value="XM_028622634.1"/>
</dbReference>
<protein>
    <recommendedName>
        <fullName evidence="2">SAP domain-containing protein</fullName>
    </recommendedName>
</protein>
<comment type="caution">
    <text evidence="3">The sequence shown here is derived from an EMBL/GenBank/DDBJ whole genome shotgun (WGS) entry which is preliminary data.</text>
</comment>
<feature type="region of interest" description="Disordered" evidence="1">
    <location>
        <begin position="244"/>
        <end position="267"/>
    </location>
</feature>
<dbReference type="GeneID" id="39591805"/>
<proteinExistence type="predicted"/>
<reference evidence="3 4" key="1">
    <citation type="submission" date="2018-11" db="EMBL/GenBank/DDBJ databases">
        <title>Genome sequence of Apiotrichum porosum DSM 27194.</title>
        <authorList>
            <person name="Aliyu H."/>
            <person name="Gorte O."/>
            <person name="Ochsenreither K."/>
        </authorList>
    </citation>
    <scope>NUCLEOTIDE SEQUENCE [LARGE SCALE GENOMIC DNA]</scope>
    <source>
        <strain evidence="3 4">DSM 27194</strain>
    </source>
</reference>
<evidence type="ECO:0000313" key="4">
    <source>
        <dbReference type="Proteomes" id="UP000279236"/>
    </source>
</evidence>
<feature type="compositionally biased region" description="Low complexity" evidence="1">
    <location>
        <begin position="108"/>
        <end position="142"/>
    </location>
</feature>
<dbReference type="Gene3D" id="1.10.720.30">
    <property type="entry name" value="SAP domain"/>
    <property type="match status" value="1"/>
</dbReference>
<name>A0A427XXH4_9TREE</name>
<keyword evidence="4" id="KW-1185">Reference proteome</keyword>
<dbReference type="SUPFAM" id="SSF68906">
    <property type="entry name" value="SAP domain"/>
    <property type="match status" value="1"/>
</dbReference>
<dbReference type="InterPro" id="IPR003034">
    <property type="entry name" value="SAP_dom"/>
</dbReference>
<dbReference type="InterPro" id="IPR036361">
    <property type="entry name" value="SAP_dom_sf"/>
</dbReference>
<dbReference type="OrthoDB" id="445357at2759"/>
<sequence>MLRRRLSAGALRQLHSQANAARSGPAVTPASKQARATITPGQSTTTQSKSLASGVLLGTQRNWKGENVATLKAELKRRNLSQLGNKSTLIARLTSAETSALLPPVPPVSKAAPPRARPVSTTTAAAAPVATKPVSSPAPSTPRAVPEAAKVGNVLSTAGDSDVESTPTLVEPAEVPQEVRTSAPGIPIKPGTIPSKALDIKFPQPRPDAEVDQTIPGLPQDFTIRAKPAQPSTQSTGPTVVTVASASTHPAGGPVSPSSEVSDSHALEYDPRPDEAALFNREMESGAIAADDTLTALKMQFPDIKMPDIQNIDEVVYQPSSRPLNDEERSGAYLLVSGLVTVVAVGWMIENSKSKKRAAAKEAHAHGDAAAAAPAKKEEKH</sequence>
<dbReference type="Pfam" id="PF02037">
    <property type="entry name" value="SAP"/>
    <property type="match status" value="1"/>
</dbReference>
<evidence type="ECO:0000259" key="2">
    <source>
        <dbReference type="Pfam" id="PF02037"/>
    </source>
</evidence>
<accession>A0A427XXH4</accession>
<dbReference type="EMBL" id="RSCE01000004">
    <property type="protein sequence ID" value="RSH83574.1"/>
    <property type="molecule type" value="Genomic_DNA"/>
</dbReference>
<evidence type="ECO:0000313" key="3">
    <source>
        <dbReference type="EMBL" id="RSH83574.1"/>
    </source>
</evidence>
<dbReference type="STRING" id="105984.A0A427XXH4"/>
<organism evidence="3 4">
    <name type="scientific">Apiotrichum porosum</name>
    <dbReference type="NCBI Taxonomy" id="105984"/>
    <lineage>
        <taxon>Eukaryota</taxon>
        <taxon>Fungi</taxon>
        <taxon>Dikarya</taxon>
        <taxon>Basidiomycota</taxon>
        <taxon>Agaricomycotina</taxon>
        <taxon>Tremellomycetes</taxon>
        <taxon>Trichosporonales</taxon>
        <taxon>Trichosporonaceae</taxon>
        <taxon>Apiotrichum</taxon>
    </lineage>
</organism>
<feature type="region of interest" description="Disordered" evidence="1">
    <location>
        <begin position="355"/>
        <end position="381"/>
    </location>
</feature>
<feature type="domain" description="SAP" evidence="2">
    <location>
        <begin position="68"/>
        <end position="96"/>
    </location>
</feature>
<feature type="compositionally biased region" description="Polar residues" evidence="1">
    <location>
        <begin position="30"/>
        <end position="50"/>
    </location>
</feature>
<feature type="region of interest" description="Disordered" evidence="1">
    <location>
        <begin position="175"/>
        <end position="194"/>
    </location>
</feature>
<gene>
    <name evidence="3" type="ORF">EHS24_007262</name>
</gene>
<feature type="region of interest" description="Disordered" evidence="1">
    <location>
        <begin position="104"/>
        <end position="146"/>
    </location>
</feature>
<evidence type="ECO:0000256" key="1">
    <source>
        <dbReference type="SAM" id="MobiDB-lite"/>
    </source>
</evidence>